<dbReference type="AlphaFoldDB" id="A0A445MMJ8"/>
<gene>
    <name evidence="2" type="ORF">BHM03_00058112</name>
</gene>
<proteinExistence type="predicted"/>
<dbReference type="EMBL" id="KV876814">
    <property type="protein sequence ID" value="RZR75455.1"/>
    <property type="molecule type" value="Genomic_DNA"/>
</dbReference>
<organism evidence="2">
    <name type="scientific">Ensete ventricosum</name>
    <name type="common">Abyssinian banana</name>
    <name type="synonym">Musa ensete</name>
    <dbReference type="NCBI Taxonomy" id="4639"/>
    <lineage>
        <taxon>Eukaryota</taxon>
        <taxon>Viridiplantae</taxon>
        <taxon>Streptophyta</taxon>
        <taxon>Embryophyta</taxon>
        <taxon>Tracheophyta</taxon>
        <taxon>Spermatophyta</taxon>
        <taxon>Magnoliopsida</taxon>
        <taxon>Liliopsida</taxon>
        <taxon>Zingiberales</taxon>
        <taxon>Musaceae</taxon>
        <taxon>Ensete</taxon>
    </lineage>
</organism>
<name>A0A445MMJ8_ENSVE</name>
<evidence type="ECO:0000313" key="2">
    <source>
        <dbReference type="EMBL" id="RZR75455.1"/>
    </source>
</evidence>
<reference evidence="2" key="1">
    <citation type="journal article" date="2018" name="Data Brief">
        <title>Genome sequence data from 17 accessions of Ensete ventricosum, a staple food crop for millions in Ethiopia.</title>
        <authorList>
            <person name="Yemataw Z."/>
            <person name="Muzemil S."/>
            <person name="Ambachew D."/>
            <person name="Tripathi L."/>
            <person name="Tesfaye K."/>
            <person name="Chala A."/>
            <person name="Farbos A."/>
            <person name="O'Neill P."/>
            <person name="Moore K."/>
            <person name="Grant M."/>
            <person name="Studholme D.J."/>
        </authorList>
    </citation>
    <scope>NUCLEOTIDE SEQUENCE [LARGE SCALE GENOMIC DNA]</scope>
    <source>
        <tissue evidence="2">Leaf</tissue>
    </source>
</reference>
<protein>
    <submittedName>
        <fullName evidence="2">Uncharacterized protein</fullName>
    </submittedName>
</protein>
<accession>A0A445MMJ8</accession>
<dbReference type="Proteomes" id="UP000290560">
    <property type="component" value="Unassembled WGS sequence"/>
</dbReference>
<sequence length="66" mass="7118">MEWGATGCCPSPTTCAAKEDSSRRTRTHSARRTTRRGPREPTRAAPRRASELPGGWVAPSHPAFAA</sequence>
<feature type="compositionally biased region" description="Basic residues" evidence="1">
    <location>
        <begin position="24"/>
        <end position="36"/>
    </location>
</feature>
<feature type="region of interest" description="Disordered" evidence="1">
    <location>
        <begin position="1"/>
        <end position="66"/>
    </location>
</feature>
<evidence type="ECO:0000256" key="1">
    <source>
        <dbReference type="SAM" id="MobiDB-lite"/>
    </source>
</evidence>